<keyword evidence="6" id="KW-0675">Receptor</keyword>
<dbReference type="GO" id="GO:0005737">
    <property type="term" value="C:cytoplasm"/>
    <property type="evidence" value="ECO:0007669"/>
    <property type="project" value="UniProtKB-SubCell"/>
</dbReference>
<keyword evidence="2" id="KW-0963">Cytoplasm</keyword>
<dbReference type="FunFam" id="1.25.40.10:FF:000052">
    <property type="entry name" value="Aryl-hydrocarbon-interacting protein-like 1"/>
    <property type="match status" value="1"/>
</dbReference>
<feature type="domain" description="AIP/AIPL N-terminal FKBP-type PPIase" evidence="5">
    <location>
        <begin position="21"/>
        <end position="158"/>
    </location>
</feature>
<evidence type="ECO:0000256" key="2">
    <source>
        <dbReference type="ARBA" id="ARBA00022490"/>
    </source>
</evidence>
<dbReference type="Gene3D" id="3.10.50.40">
    <property type="match status" value="1"/>
</dbReference>
<dbReference type="PANTHER" id="PTHR11242:SF0">
    <property type="entry name" value="TPR_REGION DOMAIN-CONTAINING PROTEIN"/>
    <property type="match status" value="1"/>
</dbReference>
<comment type="subcellular location">
    <subcellularLocation>
        <location evidence="1">Cytoplasm</location>
    </subcellularLocation>
</comment>
<dbReference type="SMART" id="SM00028">
    <property type="entry name" value="TPR"/>
    <property type="match status" value="2"/>
</dbReference>
<gene>
    <name evidence="6" type="ORF">APZ42_020117</name>
</gene>
<keyword evidence="4" id="KW-0802">TPR repeat</keyword>
<dbReference type="AlphaFoldDB" id="A0A0P5SVK8"/>
<dbReference type="Pfam" id="PF23322">
    <property type="entry name" value="PPIase_AIP"/>
    <property type="match status" value="1"/>
</dbReference>
<dbReference type="Gene3D" id="1.25.40.10">
    <property type="entry name" value="Tetratricopeptide repeat domain"/>
    <property type="match status" value="1"/>
</dbReference>
<dbReference type="InterPro" id="IPR019734">
    <property type="entry name" value="TPR_rpt"/>
</dbReference>
<dbReference type="GO" id="GO:0003755">
    <property type="term" value="F:peptidyl-prolyl cis-trans isomerase activity"/>
    <property type="evidence" value="ECO:0007669"/>
    <property type="project" value="InterPro"/>
</dbReference>
<dbReference type="Proteomes" id="UP000076858">
    <property type="component" value="Unassembled WGS sequence"/>
</dbReference>
<accession>A0A0P5SVK8</accession>
<dbReference type="EMBL" id="LRGB01000944">
    <property type="protein sequence ID" value="KZS14747.1"/>
    <property type="molecule type" value="Genomic_DNA"/>
</dbReference>
<evidence type="ECO:0000256" key="4">
    <source>
        <dbReference type="ARBA" id="ARBA00022803"/>
    </source>
</evidence>
<comment type="caution">
    <text evidence="6">The sequence shown here is derived from an EMBL/GenBank/DDBJ whole genome shotgun (WGS) entry which is preliminary data.</text>
</comment>
<protein>
    <submittedName>
        <fullName evidence="6">Ah receptor-interacting protein</fullName>
    </submittedName>
</protein>
<dbReference type="InterPro" id="IPR046357">
    <property type="entry name" value="PPIase_dom_sf"/>
</dbReference>
<keyword evidence="7" id="KW-1185">Reference proteome</keyword>
<dbReference type="InterPro" id="IPR056277">
    <property type="entry name" value="PPIase_AIP"/>
</dbReference>
<proteinExistence type="predicted"/>
<dbReference type="InterPro" id="IPR039663">
    <property type="entry name" value="AIP/AIPL1/TTC9"/>
</dbReference>
<evidence type="ECO:0000313" key="7">
    <source>
        <dbReference type="Proteomes" id="UP000076858"/>
    </source>
</evidence>
<dbReference type="STRING" id="35525.A0A0P5SVK8"/>
<evidence type="ECO:0000256" key="1">
    <source>
        <dbReference type="ARBA" id="ARBA00004496"/>
    </source>
</evidence>
<dbReference type="PANTHER" id="PTHR11242">
    <property type="entry name" value="ARYL HYDROCARBON RECEPTOR INTERACTING PROTEIN RELATED"/>
    <property type="match status" value="1"/>
</dbReference>
<dbReference type="PROSITE" id="PS50005">
    <property type="entry name" value="TPR"/>
    <property type="match status" value="1"/>
</dbReference>
<evidence type="ECO:0000259" key="5">
    <source>
        <dbReference type="Pfam" id="PF23322"/>
    </source>
</evidence>
<dbReference type="SUPFAM" id="SSF54534">
    <property type="entry name" value="FKBP-like"/>
    <property type="match status" value="1"/>
</dbReference>
<dbReference type="SUPFAM" id="SSF48452">
    <property type="entry name" value="TPR-like"/>
    <property type="match status" value="1"/>
</dbReference>
<evidence type="ECO:0000256" key="3">
    <source>
        <dbReference type="ARBA" id="ARBA00022737"/>
    </source>
</evidence>
<dbReference type="OrthoDB" id="5829758at2759"/>
<evidence type="ECO:0000313" key="6">
    <source>
        <dbReference type="EMBL" id="KZS14747.1"/>
    </source>
</evidence>
<dbReference type="InterPro" id="IPR011990">
    <property type="entry name" value="TPR-like_helical_dom_sf"/>
</dbReference>
<sequence length="338" mass="38407">MSNPPIQKKIIHAGNHKVNDFPPDTKVRFHFIAQVITKNSEGEIVIGDVIDDSHNYSQPIEILIGKKFKLEVWETIVQTMAVNEVAEFHVEKNLCLAYPLVAKTLRDAYAKDKSKTHEHAPSSHCCGAMALANGPKLGYDDLNQLMEKPTDLLFRIELLGVDLPQSYQKETWQMDERERLDALPRLKHEGNNLYQNKKNAEASLIYAQAIGIIEQLQLKEKPGEEEWGTLADMKIPFLLNYSQCQLLLGNYYEVIEQCSQVLNHQPDNVKALFRRGKAHLNAWNPKEAKSDFEKAAVIDPSLSKAVQQQLNQLEEMIKEKNKSDKAWLSQAFGKTTSS</sequence>
<reference evidence="6 7" key="1">
    <citation type="submission" date="2016-03" db="EMBL/GenBank/DDBJ databases">
        <title>EvidentialGene: Evidence-directed Construction of Genes on Genomes.</title>
        <authorList>
            <person name="Gilbert D.G."/>
            <person name="Choi J.-H."/>
            <person name="Mockaitis K."/>
            <person name="Colbourne J."/>
            <person name="Pfrender M."/>
        </authorList>
    </citation>
    <scope>NUCLEOTIDE SEQUENCE [LARGE SCALE GENOMIC DNA]</scope>
    <source>
        <strain evidence="6 7">Xinb3</strain>
        <tissue evidence="6">Complete organism</tissue>
    </source>
</reference>
<organism evidence="6 7">
    <name type="scientific">Daphnia magna</name>
    <dbReference type="NCBI Taxonomy" id="35525"/>
    <lineage>
        <taxon>Eukaryota</taxon>
        <taxon>Metazoa</taxon>
        <taxon>Ecdysozoa</taxon>
        <taxon>Arthropoda</taxon>
        <taxon>Crustacea</taxon>
        <taxon>Branchiopoda</taxon>
        <taxon>Diplostraca</taxon>
        <taxon>Cladocera</taxon>
        <taxon>Anomopoda</taxon>
        <taxon>Daphniidae</taxon>
        <taxon>Daphnia</taxon>
    </lineage>
</organism>
<name>A0A0P5SVK8_9CRUS</name>
<keyword evidence="3" id="KW-0677">Repeat</keyword>